<proteinExistence type="predicted"/>
<evidence type="ECO:0000313" key="2">
    <source>
        <dbReference type="EMBL" id="OGL86583.1"/>
    </source>
</evidence>
<keyword evidence="1" id="KW-0472">Membrane</keyword>
<comment type="caution">
    <text evidence="2">The sequence shown here is derived from an EMBL/GenBank/DDBJ whole genome shotgun (WGS) entry which is preliminary data.</text>
</comment>
<dbReference type="EMBL" id="MGEQ01000008">
    <property type="protein sequence ID" value="OGL86583.1"/>
    <property type="molecule type" value="Genomic_DNA"/>
</dbReference>
<reference evidence="2 3" key="1">
    <citation type="journal article" date="2016" name="Nat. Commun.">
        <title>Thousands of microbial genomes shed light on interconnected biogeochemical processes in an aquifer system.</title>
        <authorList>
            <person name="Anantharaman K."/>
            <person name="Brown C.T."/>
            <person name="Hug L.A."/>
            <person name="Sharon I."/>
            <person name="Castelle C.J."/>
            <person name="Probst A.J."/>
            <person name="Thomas B.C."/>
            <person name="Singh A."/>
            <person name="Wilkins M.J."/>
            <person name="Karaoz U."/>
            <person name="Brodie E.L."/>
            <person name="Williams K.H."/>
            <person name="Hubbard S.S."/>
            <person name="Banfield J.F."/>
        </authorList>
    </citation>
    <scope>NUCLEOTIDE SEQUENCE [LARGE SCALE GENOMIC DNA]</scope>
</reference>
<name>A0A1F7V7V0_9BACT</name>
<dbReference type="Proteomes" id="UP000176593">
    <property type="component" value="Unassembled WGS sequence"/>
</dbReference>
<dbReference type="AlphaFoldDB" id="A0A1F7V7V0"/>
<accession>A0A1F7V7V0</accession>
<evidence type="ECO:0000313" key="3">
    <source>
        <dbReference type="Proteomes" id="UP000176593"/>
    </source>
</evidence>
<sequence>MKSNKLQVTNHKVEQPRRGMILFLTLLILGVTATAVVLLLAQSSVNGFLSIDEQAKSEQVRSELFGCLDEVLIHFYADSNYSPTSVDLASYTCVASVIANGTERTVTLTRTNSGLTRRVVVVLNTNVTPLTVSSVLEQ</sequence>
<keyword evidence="1" id="KW-1133">Transmembrane helix</keyword>
<organism evidence="2 3">
    <name type="scientific">Candidatus Uhrbacteria bacterium RIFCSPLOWO2_02_FULL_48_18</name>
    <dbReference type="NCBI Taxonomy" id="1802408"/>
    <lineage>
        <taxon>Bacteria</taxon>
        <taxon>Candidatus Uhriibacteriota</taxon>
    </lineage>
</organism>
<evidence type="ECO:0000256" key="1">
    <source>
        <dbReference type="SAM" id="Phobius"/>
    </source>
</evidence>
<protein>
    <submittedName>
        <fullName evidence="2">Uncharacterized protein</fullName>
    </submittedName>
</protein>
<keyword evidence="1" id="KW-0812">Transmembrane</keyword>
<gene>
    <name evidence="2" type="ORF">A3I41_04835</name>
</gene>
<feature type="transmembrane region" description="Helical" evidence="1">
    <location>
        <begin position="21"/>
        <end position="41"/>
    </location>
</feature>